<proteinExistence type="predicted"/>
<dbReference type="SUPFAM" id="SSF52788">
    <property type="entry name" value="Phosphotyrosine protein phosphatases I"/>
    <property type="match status" value="1"/>
</dbReference>
<reference evidence="3 4" key="1">
    <citation type="journal article" date="2016" name="Nat. Commun.">
        <title>Thousands of microbial genomes shed light on interconnected biogeochemical processes in an aquifer system.</title>
        <authorList>
            <person name="Anantharaman K."/>
            <person name="Brown C.T."/>
            <person name="Hug L.A."/>
            <person name="Sharon I."/>
            <person name="Castelle C.J."/>
            <person name="Probst A.J."/>
            <person name="Thomas B.C."/>
            <person name="Singh A."/>
            <person name="Wilkins M.J."/>
            <person name="Karaoz U."/>
            <person name="Brodie E.L."/>
            <person name="Williams K.H."/>
            <person name="Hubbard S.S."/>
            <person name="Banfield J.F."/>
        </authorList>
    </citation>
    <scope>NUCLEOTIDE SEQUENCE [LARGE SCALE GENOMIC DNA]</scope>
</reference>
<evidence type="ECO:0000256" key="1">
    <source>
        <dbReference type="ARBA" id="ARBA00022849"/>
    </source>
</evidence>
<keyword evidence="1" id="KW-0059">Arsenical resistance</keyword>
<evidence type="ECO:0000313" key="4">
    <source>
        <dbReference type="Proteomes" id="UP000177876"/>
    </source>
</evidence>
<accession>A0A1F2WF94</accession>
<dbReference type="Gene3D" id="3.40.50.2300">
    <property type="match status" value="1"/>
</dbReference>
<dbReference type="PANTHER" id="PTHR43428">
    <property type="entry name" value="ARSENATE REDUCTASE"/>
    <property type="match status" value="1"/>
</dbReference>
<evidence type="ECO:0000313" key="3">
    <source>
        <dbReference type="EMBL" id="OFW55501.1"/>
    </source>
</evidence>
<name>A0A1F2WF94_9ACTN</name>
<feature type="domain" description="Phosphotyrosine protein phosphatase I" evidence="2">
    <location>
        <begin position="2"/>
        <end position="126"/>
    </location>
</feature>
<dbReference type="InterPro" id="IPR036196">
    <property type="entry name" value="Ptyr_pPase_sf"/>
</dbReference>
<comment type="caution">
    <text evidence="3">The sequence shown here is derived from an EMBL/GenBank/DDBJ whole genome shotgun (WGS) entry which is preliminary data.</text>
</comment>
<protein>
    <recommendedName>
        <fullName evidence="2">Phosphotyrosine protein phosphatase I domain-containing protein</fullName>
    </recommendedName>
</protein>
<evidence type="ECO:0000259" key="2">
    <source>
        <dbReference type="SMART" id="SM00226"/>
    </source>
</evidence>
<dbReference type="GO" id="GO:0046685">
    <property type="term" value="P:response to arsenic-containing substance"/>
    <property type="evidence" value="ECO:0007669"/>
    <property type="project" value="UniProtKB-KW"/>
</dbReference>
<dbReference type="AlphaFoldDB" id="A0A1F2WF94"/>
<dbReference type="STRING" id="1797197.A2Y75_09270"/>
<dbReference type="EMBL" id="MELK01000053">
    <property type="protein sequence ID" value="OFW55501.1"/>
    <property type="molecule type" value="Genomic_DNA"/>
</dbReference>
<organism evidence="3 4">
    <name type="scientific">Candidatus Solincola sediminis</name>
    <dbReference type="NCBI Taxonomy" id="1797199"/>
    <lineage>
        <taxon>Bacteria</taxon>
        <taxon>Bacillati</taxon>
        <taxon>Actinomycetota</taxon>
        <taxon>Candidatus Geothermincolia</taxon>
        <taxon>Candidatus Geothermincolales</taxon>
        <taxon>Candidatus Geothermincolaceae</taxon>
        <taxon>Candidatus Solincola</taxon>
    </lineage>
</organism>
<dbReference type="PANTHER" id="PTHR43428:SF1">
    <property type="entry name" value="ARSENATE REDUCTASE"/>
    <property type="match status" value="1"/>
</dbReference>
<dbReference type="InterPro" id="IPR023485">
    <property type="entry name" value="Ptyr_pPase"/>
</dbReference>
<dbReference type="Proteomes" id="UP000177876">
    <property type="component" value="Unassembled WGS sequence"/>
</dbReference>
<gene>
    <name evidence="3" type="ORF">A2Y75_09270</name>
</gene>
<sequence>MKKVIFVCGENACRSQMAEAIYNSLSKYSSAESGGTFPGPRVNPLAIQAMAEIGMDISSNKPKGLQLSRLDEYERIISFGCIVKAALPHPERVEEWLIEDPAGKDLPFFRVTRDEIRRRVELLINEMEDS</sequence>
<dbReference type="SMART" id="SM00226">
    <property type="entry name" value="LMWPc"/>
    <property type="match status" value="1"/>
</dbReference>
<dbReference type="Pfam" id="PF01451">
    <property type="entry name" value="LMWPc"/>
    <property type="match status" value="1"/>
</dbReference>